<dbReference type="PANTHER" id="PTHR46796">
    <property type="entry name" value="HTH-TYPE TRANSCRIPTIONAL ACTIVATOR RHAS-RELATED"/>
    <property type="match status" value="1"/>
</dbReference>
<evidence type="ECO:0000313" key="6">
    <source>
        <dbReference type="Proteomes" id="UP000642829"/>
    </source>
</evidence>
<dbReference type="EMBL" id="BMXG01000001">
    <property type="protein sequence ID" value="GHB90173.1"/>
    <property type="molecule type" value="Genomic_DNA"/>
</dbReference>
<dbReference type="GO" id="GO:0003700">
    <property type="term" value="F:DNA-binding transcription factor activity"/>
    <property type="evidence" value="ECO:0007669"/>
    <property type="project" value="InterPro"/>
</dbReference>
<name>A0A8J3DEG4_9BACT</name>
<accession>A0A8J3DEG4</accession>
<organism evidence="5 6">
    <name type="scientific">Cerasicoccus arenae</name>
    <dbReference type="NCBI Taxonomy" id="424488"/>
    <lineage>
        <taxon>Bacteria</taxon>
        <taxon>Pseudomonadati</taxon>
        <taxon>Verrucomicrobiota</taxon>
        <taxon>Opitutia</taxon>
        <taxon>Puniceicoccales</taxon>
        <taxon>Cerasicoccaceae</taxon>
        <taxon>Cerasicoccus</taxon>
    </lineage>
</organism>
<dbReference type="SMART" id="SM00342">
    <property type="entry name" value="HTH_ARAC"/>
    <property type="match status" value="1"/>
</dbReference>
<evidence type="ECO:0000259" key="4">
    <source>
        <dbReference type="PROSITE" id="PS01124"/>
    </source>
</evidence>
<reference evidence="5" key="2">
    <citation type="submission" date="2020-09" db="EMBL/GenBank/DDBJ databases">
        <authorList>
            <person name="Sun Q."/>
            <person name="Kim S."/>
        </authorList>
    </citation>
    <scope>NUCLEOTIDE SEQUENCE</scope>
    <source>
        <strain evidence="5">KCTC 12870</strain>
    </source>
</reference>
<evidence type="ECO:0000256" key="3">
    <source>
        <dbReference type="ARBA" id="ARBA00023163"/>
    </source>
</evidence>
<sequence>MLCYLGSGSRFYGEQPVHIQARPYWEFQAVLSGVVGMQLPGETAKLHSRQLWLTAPGHAHGWTGKSGQGARVAVFHFLSIPELVKQQLNQISCLETTLSAAQCNRLRELSENIAGSWRSPQPDMLLRHEHLLLELSLLVCGSNSEPFGRDALNRKRVNNALNWFHLNMHYNPSLNEIANAAGSSPAHLRRLFHEIMQTSPKKLFDQLRFQRAIHLMTDQSAKLESISQDCGFQSASAFSRAFKQKFGCSPEQWRGKKKLH</sequence>
<dbReference type="PRINTS" id="PR00032">
    <property type="entry name" value="HTHARAC"/>
</dbReference>
<keyword evidence="3" id="KW-0804">Transcription</keyword>
<dbReference type="InterPro" id="IPR020449">
    <property type="entry name" value="Tscrpt_reg_AraC-type_HTH"/>
</dbReference>
<dbReference type="Pfam" id="PF12833">
    <property type="entry name" value="HTH_18"/>
    <property type="match status" value="1"/>
</dbReference>
<dbReference type="GO" id="GO:0043565">
    <property type="term" value="F:sequence-specific DNA binding"/>
    <property type="evidence" value="ECO:0007669"/>
    <property type="project" value="InterPro"/>
</dbReference>
<dbReference type="AlphaFoldDB" id="A0A8J3DEG4"/>
<dbReference type="Gene3D" id="1.10.10.60">
    <property type="entry name" value="Homeodomain-like"/>
    <property type="match status" value="1"/>
</dbReference>
<dbReference type="InterPro" id="IPR018060">
    <property type="entry name" value="HTH_AraC"/>
</dbReference>
<dbReference type="InterPro" id="IPR050204">
    <property type="entry name" value="AraC_XylS_family_regulators"/>
</dbReference>
<keyword evidence="6" id="KW-1185">Reference proteome</keyword>
<evidence type="ECO:0000313" key="5">
    <source>
        <dbReference type="EMBL" id="GHB90173.1"/>
    </source>
</evidence>
<dbReference type="SUPFAM" id="SSF51215">
    <property type="entry name" value="Regulatory protein AraC"/>
    <property type="match status" value="1"/>
</dbReference>
<gene>
    <name evidence="5" type="ORF">GCM10007047_01000</name>
</gene>
<dbReference type="InterPro" id="IPR037923">
    <property type="entry name" value="HTH-like"/>
</dbReference>
<proteinExistence type="predicted"/>
<dbReference type="PROSITE" id="PS01124">
    <property type="entry name" value="HTH_ARAC_FAMILY_2"/>
    <property type="match status" value="1"/>
</dbReference>
<comment type="caution">
    <text evidence="5">The sequence shown here is derived from an EMBL/GenBank/DDBJ whole genome shotgun (WGS) entry which is preliminary data.</text>
</comment>
<keyword evidence="2" id="KW-0238">DNA-binding</keyword>
<dbReference type="InterPro" id="IPR009057">
    <property type="entry name" value="Homeodomain-like_sf"/>
</dbReference>
<keyword evidence="1" id="KW-0805">Transcription regulation</keyword>
<dbReference type="Proteomes" id="UP000642829">
    <property type="component" value="Unassembled WGS sequence"/>
</dbReference>
<evidence type="ECO:0000256" key="1">
    <source>
        <dbReference type="ARBA" id="ARBA00023015"/>
    </source>
</evidence>
<protein>
    <recommendedName>
        <fullName evidence="4">HTH araC/xylS-type domain-containing protein</fullName>
    </recommendedName>
</protein>
<reference evidence="5" key="1">
    <citation type="journal article" date="2014" name="Int. J. Syst. Evol. Microbiol.">
        <title>Complete genome sequence of Corynebacterium casei LMG S-19264T (=DSM 44701T), isolated from a smear-ripened cheese.</title>
        <authorList>
            <consortium name="US DOE Joint Genome Institute (JGI-PGF)"/>
            <person name="Walter F."/>
            <person name="Albersmeier A."/>
            <person name="Kalinowski J."/>
            <person name="Ruckert C."/>
        </authorList>
    </citation>
    <scope>NUCLEOTIDE SEQUENCE</scope>
    <source>
        <strain evidence="5">KCTC 12870</strain>
    </source>
</reference>
<dbReference type="SUPFAM" id="SSF46689">
    <property type="entry name" value="Homeodomain-like"/>
    <property type="match status" value="2"/>
</dbReference>
<dbReference type="RefSeq" id="WP_189510693.1">
    <property type="nucleotide sequence ID" value="NZ_BMXG01000001.1"/>
</dbReference>
<feature type="domain" description="HTH araC/xylS-type" evidence="4">
    <location>
        <begin position="158"/>
        <end position="256"/>
    </location>
</feature>
<evidence type="ECO:0000256" key="2">
    <source>
        <dbReference type="ARBA" id="ARBA00023125"/>
    </source>
</evidence>